<protein>
    <recommendedName>
        <fullName evidence="3">Activator of Hsp90 ATPase 1 family protein</fullName>
    </recommendedName>
</protein>
<proteinExistence type="predicted"/>
<sequence length="158" mass="17718">MRPEIWHSPVGLTHDAGWELDVRRIVPGPAAETWRRLLDEWLPQWLGVDSVPQMVGAPVHRGGRVRGRVIGCHVGRRVQLRWTPEILDHETVFQVTLQETQAGAAHGDTAGTELTIHQERLLGPAERQGLLEHWQQVLDELITGPGREIGGRPLDLRG</sequence>
<organism evidence="1 2">
    <name type="scientific">Candidatus Brachybacterium intestinipullorum</name>
    <dbReference type="NCBI Taxonomy" id="2838512"/>
    <lineage>
        <taxon>Bacteria</taxon>
        <taxon>Bacillati</taxon>
        <taxon>Actinomycetota</taxon>
        <taxon>Actinomycetes</taxon>
        <taxon>Micrococcales</taxon>
        <taxon>Dermabacteraceae</taxon>
        <taxon>Brachybacterium</taxon>
    </lineage>
</organism>
<reference evidence="1" key="2">
    <citation type="submission" date="2021-04" db="EMBL/GenBank/DDBJ databases">
        <authorList>
            <person name="Gilroy R."/>
        </authorList>
    </citation>
    <scope>NUCLEOTIDE SEQUENCE</scope>
    <source>
        <strain evidence="1">CHK130-7132</strain>
    </source>
</reference>
<accession>A0A9D2Q0B7</accession>
<reference evidence="1" key="1">
    <citation type="journal article" date="2021" name="PeerJ">
        <title>Extensive microbial diversity within the chicken gut microbiome revealed by metagenomics and culture.</title>
        <authorList>
            <person name="Gilroy R."/>
            <person name="Ravi A."/>
            <person name="Getino M."/>
            <person name="Pursley I."/>
            <person name="Horton D.L."/>
            <person name="Alikhan N.F."/>
            <person name="Baker D."/>
            <person name="Gharbi K."/>
            <person name="Hall N."/>
            <person name="Watson M."/>
            <person name="Adriaenssens E.M."/>
            <person name="Foster-Nyarko E."/>
            <person name="Jarju S."/>
            <person name="Secka A."/>
            <person name="Antonio M."/>
            <person name="Oren A."/>
            <person name="Chaudhuri R.R."/>
            <person name="La Ragione R."/>
            <person name="Hildebrand F."/>
            <person name="Pallen M.J."/>
        </authorList>
    </citation>
    <scope>NUCLEOTIDE SEQUENCE</scope>
    <source>
        <strain evidence="1">CHK130-7132</strain>
    </source>
</reference>
<evidence type="ECO:0000313" key="1">
    <source>
        <dbReference type="EMBL" id="HJC68580.1"/>
    </source>
</evidence>
<evidence type="ECO:0000313" key="2">
    <source>
        <dbReference type="Proteomes" id="UP000823854"/>
    </source>
</evidence>
<dbReference type="Proteomes" id="UP000823854">
    <property type="component" value="Unassembled WGS sequence"/>
</dbReference>
<evidence type="ECO:0008006" key="3">
    <source>
        <dbReference type="Google" id="ProtNLM"/>
    </source>
</evidence>
<gene>
    <name evidence="1" type="ORF">H9932_02730</name>
</gene>
<dbReference type="EMBL" id="DWWC01000057">
    <property type="protein sequence ID" value="HJC68580.1"/>
    <property type="molecule type" value="Genomic_DNA"/>
</dbReference>
<dbReference type="Gene3D" id="3.30.530.20">
    <property type="match status" value="1"/>
</dbReference>
<dbReference type="InterPro" id="IPR023393">
    <property type="entry name" value="START-like_dom_sf"/>
</dbReference>
<comment type="caution">
    <text evidence="1">The sequence shown here is derived from an EMBL/GenBank/DDBJ whole genome shotgun (WGS) entry which is preliminary data.</text>
</comment>
<dbReference type="AlphaFoldDB" id="A0A9D2Q0B7"/>
<dbReference type="SUPFAM" id="SSF55961">
    <property type="entry name" value="Bet v1-like"/>
    <property type="match status" value="1"/>
</dbReference>
<name>A0A9D2Q0B7_9MICO</name>